<organism evidence="2 3">
    <name type="scientific">Streptomyces hoynatensis</name>
    <dbReference type="NCBI Taxonomy" id="1141874"/>
    <lineage>
        <taxon>Bacteria</taxon>
        <taxon>Bacillati</taxon>
        <taxon>Actinomycetota</taxon>
        <taxon>Actinomycetes</taxon>
        <taxon>Kitasatosporales</taxon>
        <taxon>Streptomycetaceae</taxon>
        <taxon>Streptomyces</taxon>
    </lineage>
</organism>
<dbReference type="AlphaFoldDB" id="A0A3A9ZBU3"/>
<comment type="caution">
    <text evidence="2">The sequence shown here is derived from an EMBL/GenBank/DDBJ whole genome shotgun (WGS) entry which is preliminary data.</text>
</comment>
<gene>
    <name evidence="2" type="ORF">D7294_04685</name>
</gene>
<name>A0A3A9ZBU3_9ACTN</name>
<dbReference type="Proteomes" id="UP000272474">
    <property type="component" value="Unassembled WGS sequence"/>
</dbReference>
<dbReference type="EMBL" id="RBAL01000002">
    <property type="protein sequence ID" value="RKN45760.1"/>
    <property type="molecule type" value="Genomic_DNA"/>
</dbReference>
<accession>A0A3A9ZBU3</accession>
<protein>
    <submittedName>
        <fullName evidence="2">Uncharacterized protein</fullName>
    </submittedName>
</protein>
<evidence type="ECO:0000313" key="2">
    <source>
        <dbReference type="EMBL" id="RKN45760.1"/>
    </source>
</evidence>
<keyword evidence="3" id="KW-1185">Reference proteome</keyword>
<feature type="region of interest" description="Disordered" evidence="1">
    <location>
        <begin position="1"/>
        <end position="22"/>
    </location>
</feature>
<evidence type="ECO:0000313" key="3">
    <source>
        <dbReference type="Proteomes" id="UP000272474"/>
    </source>
</evidence>
<sequence length="97" mass="10056">MGSFDEGGRASRPTCGSGWRVPGWTRRAAGGVRAHAPGWALTGGAVDSAKQAVTLAASGTFAQESQDMTDLRNTATRIVTDQFGAVIGWHPPAAETE</sequence>
<reference evidence="2 3" key="1">
    <citation type="journal article" date="2014" name="Int. J. Syst. Evol. Microbiol.">
        <title>Streptomyces hoynatensis sp. nov., isolated from deep marine sediment.</title>
        <authorList>
            <person name="Veyisoglu A."/>
            <person name="Sahin N."/>
        </authorList>
    </citation>
    <scope>NUCLEOTIDE SEQUENCE [LARGE SCALE GENOMIC DNA]</scope>
    <source>
        <strain evidence="2 3">KCTC 29097</strain>
    </source>
</reference>
<proteinExistence type="predicted"/>
<evidence type="ECO:0000256" key="1">
    <source>
        <dbReference type="SAM" id="MobiDB-lite"/>
    </source>
</evidence>